<proteinExistence type="predicted"/>
<accession>A0A918WPI3</accession>
<dbReference type="AlphaFoldDB" id="A0A918WPI3"/>
<dbReference type="EMBL" id="BMVB01000020">
    <property type="protein sequence ID" value="GHC65579.1"/>
    <property type="molecule type" value="Genomic_DNA"/>
</dbReference>
<evidence type="ECO:0000256" key="1">
    <source>
        <dbReference type="SAM" id="MobiDB-lite"/>
    </source>
</evidence>
<name>A0A918WPI3_STRCJ</name>
<comment type="caution">
    <text evidence="2">The sequence shown here is derived from an EMBL/GenBank/DDBJ whole genome shotgun (WGS) entry which is preliminary data.</text>
</comment>
<protein>
    <submittedName>
        <fullName evidence="2">Uncharacterized protein</fullName>
    </submittedName>
</protein>
<reference evidence="2" key="2">
    <citation type="submission" date="2020-09" db="EMBL/GenBank/DDBJ databases">
        <authorList>
            <person name="Sun Q."/>
            <person name="Ohkuma M."/>
        </authorList>
    </citation>
    <scope>NUCLEOTIDE SEQUENCE</scope>
    <source>
        <strain evidence="2">JCM 4633</strain>
    </source>
</reference>
<evidence type="ECO:0000313" key="3">
    <source>
        <dbReference type="Proteomes" id="UP000646244"/>
    </source>
</evidence>
<evidence type="ECO:0000313" key="2">
    <source>
        <dbReference type="EMBL" id="GHC65579.1"/>
    </source>
</evidence>
<sequence>MKVVGSLSSGVLDSTGLQGEATAGGPAIQTVDKREGDYSVQHDWSIWKMSPDALTSGFERLRQELPKRGWKITHYGPANSRAQQLQIKARHEKDGSFLAAELLIRSTRQGADATSSKTDLINFTVSSPTYRAPEGVDPNGY</sequence>
<organism evidence="2 3">
    <name type="scientific">Streptomyces cinnamoneus</name>
    <name type="common">Streptoverticillium cinnamoneum</name>
    <dbReference type="NCBI Taxonomy" id="53446"/>
    <lineage>
        <taxon>Bacteria</taxon>
        <taxon>Bacillati</taxon>
        <taxon>Actinomycetota</taxon>
        <taxon>Actinomycetes</taxon>
        <taxon>Kitasatosporales</taxon>
        <taxon>Streptomycetaceae</taxon>
        <taxon>Streptomyces</taxon>
        <taxon>Streptomyces cinnamoneus group</taxon>
    </lineage>
</organism>
<dbReference type="Proteomes" id="UP000646244">
    <property type="component" value="Unassembled WGS sequence"/>
</dbReference>
<feature type="region of interest" description="Disordered" evidence="1">
    <location>
        <begin position="15"/>
        <end position="34"/>
    </location>
</feature>
<gene>
    <name evidence="2" type="ORF">GCM10010507_49050</name>
</gene>
<reference evidence="2" key="1">
    <citation type="journal article" date="2014" name="Int. J. Syst. Evol. Microbiol.">
        <title>Complete genome sequence of Corynebacterium casei LMG S-19264T (=DSM 44701T), isolated from a smear-ripened cheese.</title>
        <authorList>
            <consortium name="US DOE Joint Genome Institute (JGI-PGF)"/>
            <person name="Walter F."/>
            <person name="Albersmeier A."/>
            <person name="Kalinowski J."/>
            <person name="Ruckert C."/>
        </authorList>
    </citation>
    <scope>NUCLEOTIDE SEQUENCE</scope>
    <source>
        <strain evidence="2">JCM 4633</strain>
    </source>
</reference>